<dbReference type="InterPro" id="IPR011701">
    <property type="entry name" value="MFS"/>
</dbReference>
<dbReference type="GO" id="GO:0005886">
    <property type="term" value="C:plasma membrane"/>
    <property type="evidence" value="ECO:0007669"/>
    <property type="project" value="TreeGrafter"/>
</dbReference>
<feature type="transmembrane region" description="Helical" evidence="5">
    <location>
        <begin position="147"/>
        <end position="171"/>
    </location>
</feature>
<dbReference type="PANTHER" id="PTHR23508">
    <property type="entry name" value="CARBOXYLIC ACID TRANSPORTER PROTEIN HOMOLOG"/>
    <property type="match status" value="1"/>
</dbReference>
<keyword evidence="3 5" id="KW-1133">Transmembrane helix</keyword>
<evidence type="ECO:0000256" key="2">
    <source>
        <dbReference type="ARBA" id="ARBA00022692"/>
    </source>
</evidence>
<evidence type="ECO:0000256" key="1">
    <source>
        <dbReference type="ARBA" id="ARBA00004141"/>
    </source>
</evidence>
<sequence>MKQTVEVTGVIDESRFGPWQLLVVVLCALCLVMDGFDVQAMGYVAPVVIREWGIAKETLAPVFGAGLFGMLVGSLTFSALADKIGRRPVLIGATLFFSACMLATGFAHSIGELVAWRFVAGLGLGCIMPNAMALAGEYSPRRMRVTLMMIVSCGFTLGGVLGGLITAALIPAFGWRAVFFVGGAIPLVLGVLMWLALPESIQFLLFRQAGKRSGGANARVRRNLSRIAPALALSTETEFTTTETRSRGVPFVELFKEGRARVTLLLWIVNFANLLDMYFLSNWLPTVIREAGYSTQTAVLAGTALWGGGVIGTLLLGRVIDIVGFTRVLATTFLIAIVTTAAIGNPAVMVSVVAMFVAIFLTGFSIIGGQPALNALAATYYPTSLRSTGIGWSLGIGRIGSVVGPVLGGALMHLQWSSSSLFIAAAVPACVSLAGIVAIHRSQGGGRPAAGGKHAATQME</sequence>
<dbReference type="GO" id="GO:0046943">
    <property type="term" value="F:carboxylic acid transmembrane transporter activity"/>
    <property type="evidence" value="ECO:0007669"/>
    <property type="project" value="TreeGrafter"/>
</dbReference>
<feature type="transmembrane region" description="Helical" evidence="5">
    <location>
        <begin position="21"/>
        <end position="42"/>
    </location>
</feature>
<feature type="transmembrane region" description="Helical" evidence="5">
    <location>
        <begin position="114"/>
        <end position="135"/>
    </location>
</feature>
<protein>
    <submittedName>
        <fullName evidence="7">MFS transporter</fullName>
    </submittedName>
</protein>
<feature type="transmembrane region" description="Helical" evidence="5">
    <location>
        <begin position="349"/>
        <end position="369"/>
    </location>
</feature>
<evidence type="ECO:0000259" key="6">
    <source>
        <dbReference type="PROSITE" id="PS50850"/>
    </source>
</evidence>
<keyword evidence="2 5" id="KW-0812">Transmembrane</keyword>
<evidence type="ECO:0000256" key="4">
    <source>
        <dbReference type="ARBA" id="ARBA00023136"/>
    </source>
</evidence>
<dbReference type="CDD" id="cd17365">
    <property type="entry name" value="MFS_PcaK_like"/>
    <property type="match status" value="1"/>
</dbReference>
<dbReference type="InterPro" id="IPR005829">
    <property type="entry name" value="Sugar_transporter_CS"/>
</dbReference>
<evidence type="ECO:0000256" key="3">
    <source>
        <dbReference type="ARBA" id="ARBA00022989"/>
    </source>
</evidence>
<reference evidence="7 8" key="1">
    <citation type="submission" date="2019-12" db="EMBL/GenBank/DDBJ databases">
        <title>Paraburkholderia acidiphila 7Q-K02 sp. nov and Paraburkholderia acidisoli DHF22 sp. nov., two strains isolated from forest soil.</title>
        <authorList>
            <person name="Gao Z."/>
            <person name="Qiu L."/>
        </authorList>
    </citation>
    <scope>NUCLEOTIDE SEQUENCE [LARGE SCALE GENOMIC DNA]</scope>
    <source>
        <strain evidence="7 8">DHF22</strain>
    </source>
</reference>
<dbReference type="EMBL" id="CP046913">
    <property type="protein sequence ID" value="QGZ61795.1"/>
    <property type="molecule type" value="Genomic_DNA"/>
</dbReference>
<accession>A0A7Z2GHZ8</accession>
<feature type="transmembrane region" description="Helical" evidence="5">
    <location>
        <begin position="390"/>
        <end position="414"/>
    </location>
</feature>
<dbReference type="PROSITE" id="PS50850">
    <property type="entry name" value="MFS"/>
    <property type="match status" value="1"/>
</dbReference>
<evidence type="ECO:0000313" key="8">
    <source>
        <dbReference type="Proteomes" id="UP000433577"/>
    </source>
</evidence>
<feature type="transmembrane region" description="Helical" evidence="5">
    <location>
        <begin position="264"/>
        <end position="284"/>
    </location>
</feature>
<feature type="transmembrane region" description="Helical" evidence="5">
    <location>
        <begin position="177"/>
        <end position="197"/>
    </location>
</feature>
<evidence type="ECO:0000256" key="5">
    <source>
        <dbReference type="SAM" id="Phobius"/>
    </source>
</evidence>
<dbReference type="PANTHER" id="PTHR23508:SF10">
    <property type="entry name" value="CARBOXYLIC ACID TRANSPORTER PROTEIN HOMOLOG"/>
    <property type="match status" value="1"/>
</dbReference>
<dbReference type="Gene3D" id="1.20.1250.20">
    <property type="entry name" value="MFS general substrate transporter like domains"/>
    <property type="match status" value="2"/>
</dbReference>
<dbReference type="KEGG" id="pacs:FAZ98_08655"/>
<feature type="transmembrane region" description="Helical" evidence="5">
    <location>
        <begin position="324"/>
        <end position="343"/>
    </location>
</feature>
<organism evidence="7 8">
    <name type="scientific">Paraburkholderia acidisoli</name>
    <dbReference type="NCBI Taxonomy" id="2571748"/>
    <lineage>
        <taxon>Bacteria</taxon>
        <taxon>Pseudomonadati</taxon>
        <taxon>Pseudomonadota</taxon>
        <taxon>Betaproteobacteria</taxon>
        <taxon>Burkholderiales</taxon>
        <taxon>Burkholderiaceae</taxon>
        <taxon>Paraburkholderia</taxon>
    </lineage>
</organism>
<feature type="domain" description="Major facilitator superfamily (MFS) profile" evidence="6">
    <location>
        <begin position="23"/>
        <end position="443"/>
    </location>
</feature>
<dbReference type="InterPro" id="IPR020846">
    <property type="entry name" value="MFS_dom"/>
</dbReference>
<dbReference type="PROSITE" id="PS00217">
    <property type="entry name" value="SUGAR_TRANSPORT_2"/>
    <property type="match status" value="1"/>
</dbReference>
<feature type="transmembrane region" description="Helical" evidence="5">
    <location>
        <begin position="88"/>
        <end position="108"/>
    </location>
</feature>
<feature type="transmembrane region" description="Helical" evidence="5">
    <location>
        <begin position="420"/>
        <end position="439"/>
    </location>
</feature>
<dbReference type="OrthoDB" id="7066727at2"/>
<feature type="transmembrane region" description="Helical" evidence="5">
    <location>
        <begin position="62"/>
        <end position="81"/>
    </location>
</feature>
<dbReference type="AlphaFoldDB" id="A0A7Z2GHZ8"/>
<keyword evidence="4 5" id="KW-0472">Membrane</keyword>
<dbReference type="RefSeq" id="WP_158950657.1">
    <property type="nucleotide sequence ID" value="NZ_CP046913.1"/>
</dbReference>
<proteinExistence type="predicted"/>
<dbReference type="Proteomes" id="UP000433577">
    <property type="component" value="Chromosome 1"/>
</dbReference>
<dbReference type="SUPFAM" id="SSF103473">
    <property type="entry name" value="MFS general substrate transporter"/>
    <property type="match status" value="1"/>
</dbReference>
<evidence type="ECO:0000313" key="7">
    <source>
        <dbReference type="EMBL" id="QGZ61795.1"/>
    </source>
</evidence>
<keyword evidence="8" id="KW-1185">Reference proteome</keyword>
<dbReference type="Pfam" id="PF07690">
    <property type="entry name" value="MFS_1"/>
    <property type="match status" value="1"/>
</dbReference>
<name>A0A7Z2GHZ8_9BURK</name>
<comment type="subcellular location">
    <subcellularLocation>
        <location evidence="1">Membrane</location>
        <topology evidence="1">Multi-pass membrane protein</topology>
    </subcellularLocation>
</comment>
<feature type="transmembrane region" description="Helical" evidence="5">
    <location>
        <begin position="296"/>
        <end position="317"/>
    </location>
</feature>
<dbReference type="InterPro" id="IPR036259">
    <property type="entry name" value="MFS_trans_sf"/>
</dbReference>
<gene>
    <name evidence="7" type="ORF">FAZ98_08655</name>
</gene>